<feature type="region of interest" description="Disordered" evidence="1">
    <location>
        <begin position="197"/>
        <end position="295"/>
    </location>
</feature>
<dbReference type="GO" id="GO:0003729">
    <property type="term" value="F:mRNA binding"/>
    <property type="evidence" value="ECO:0007669"/>
    <property type="project" value="TreeGrafter"/>
</dbReference>
<accession>A0AAF0URX3</accession>
<feature type="compositionally biased region" description="Basic and acidic residues" evidence="1">
    <location>
        <begin position="218"/>
        <end position="236"/>
    </location>
</feature>
<dbReference type="EMBL" id="CP133621">
    <property type="protein sequence ID" value="WMV51252.1"/>
    <property type="molecule type" value="Genomic_DNA"/>
</dbReference>
<feature type="compositionally biased region" description="Polar residues" evidence="1">
    <location>
        <begin position="261"/>
        <end position="273"/>
    </location>
</feature>
<dbReference type="GO" id="GO:0005634">
    <property type="term" value="C:nucleus"/>
    <property type="evidence" value="ECO:0007669"/>
    <property type="project" value="TreeGrafter"/>
</dbReference>
<proteinExistence type="predicted"/>
<evidence type="ECO:0000256" key="1">
    <source>
        <dbReference type="SAM" id="MobiDB-lite"/>
    </source>
</evidence>
<reference evidence="2" key="1">
    <citation type="submission" date="2023-08" db="EMBL/GenBank/DDBJ databases">
        <title>A de novo genome assembly of Solanum verrucosum Schlechtendal, a Mexican diploid species geographically isolated from the other diploid A-genome species in potato relatives.</title>
        <authorList>
            <person name="Hosaka K."/>
        </authorList>
    </citation>
    <scope>NUCLEOTIDE SEQUENCE</scope>
    <source>
        <tissue evidence="2">Young leaves</tissue>
    </source>
</reference>
<dbReference type="InterPro" id="IPR045243">
    <property type="entry name" value="Rna14-like"/>
</dbReference>
<keyword evidence="3" id="KW-1185">Reference proteome</keyword>
<organism evidence="2 3">
    <name type="scientific">Solanum verrucosum</name>
    <dbReference type="NCBI Taxonomy" id="315347"/>
    <lineage>
        <taxon>Eukaryota</taxon>
        <taxon>Viridiplantae</taxon>
        <taxon>Streptophyta</taxon>
        <taxon>Embryophyta</taxon>
        <taxon>Tracheophyta</taxon>
        <taxon>Spermatophyta</taxon>
        <taxon>Magnoliopsida</taxon>
        <taxon>eudicotyledons</taxon>
        <taxon>Gunneridae</taxon>
        <taxon>Pentapetalae</taxon>
        <taxon>asterids</taxon>
        <taxon>lamiids</taxon>
        <taxon>Solanales</taxon>
        <taxon>Solanaceae</taxon>
        <taxon>Solanoideae</taxon>
        <taxon>Solaneae</taxon>
        <taxon>Solanum</taxon>
    </lineage>
</organism>
<dbReference type="PANTHER" id="PTHR19980">
    <property type="entry name" value="RNA CLEAVAGE STIMULATION FACTOR"/>
    <property type="match status" value="1"/>
</dbReference>
<feature type="compositionally biased region" description="Low complexity" evidence="1">
    <location>
        <begin position="274"/>
        <end position="295"/>
    </location>
</feature>
<sequence>MGHEKEMVVVTSCFIELLNLGVALLDFDGKDEISWLESKLQNDWEINRPAVSFQNIGAISMQAGLWHWKYIWKVKIPCKEACFVWLESSMPYLAGCQSWEAALCCSNKLLHILGLGLCELLPGPAALAAPSASGTLPYSGPFSSNGPPNALNDILKSLPPAFAAFIANLPAVEGPSPDADFVISVCLQSNIPAATGKSGTASLPLQSGAAPSTSDLSDSSKFRPRDRQPGKRKDMDRQEDDESTTIQSQPLPRDLFKIRQLQKNRVGNSSRVTSSYTGSASYGSALSGDLSGSTS</sequence>
<dbReference type="Proteomes" id="UP001234989">
    <property type="component" value="Chromosome 10"/>
</dbReference>
<dbReference type="PANTHER" id="PTHR19980:SF0">
    <property type="entry name" value="CLEAVAGE STIMULATION FACTOR SUBUNIT 3"/>
    <property type="match status" value="1"/>
</dbReference>
<dbReference type="AlphaFoldDB" id="A0AAF0URX3"/>
<dbReference type="GO" id="GO:0031124">
    <property type="term" value="P:mRNA 3'-end processing"/>
    <property type="evidence" value="ECO:0007669"/>
    <property type="project" value="InterPro"/>
</dbReference>
<feature type="compositionally biased region" description="Polar residues" evidence="1">
    <location>
        <begin position="197"/>
        <end position="217"/>
    </location>
</feature>
<protein>
    <submittedName>
        <fullName evidence="2">Uncharacterized protein</fullName>
    </submittedName>
</protein>
<evidence type="ECO:0000313" key="2">
    <source>
        <dbReference type="EMBL" id="WMV51252.1"/>
    </source>
</evidence>
<evidence type="ECO:0000313" key="3">
    <source>
        <dbReference type="Proteomes" id="UP001234989"/>
    </source>
</evidence>
<name>A0AAF0URX3_SOLVR</name>
<gene>
    <name evidence="2" type="ORF">MTR67_044637</name>
</gene>